<keyword evidence="11" id="KW-1185">Reference proteome</keyword>
<evidence type="ECO:0000256" key="6">
    <source>
        <dbReference type="ARBA" id="ARBA00038503"/>
    </source>
</evidence>
<comment type="function">
    <text evidence="5">Involved in rRNA-processing and ribosome biogenesis.</text>
</comment>
<dbReference type="InterPro" id="IPR029060">
    <property type="entry name" value="PIN-like_dom_sf"/>
</dbReference>
<evidence type="ECO:0000256" key="4">
    <source>
        <dbReference type="ARBA" id="ARBA00023242"/>
    </source>
</evidence>
<gene>
    <name evidence="10" type="ORF">BAUCODRAFT_54635</name>
</gene>
<protein>
    <recommendedName>
        <fullName evidence="7">U three protein 23</fullName>
    </recommendedName>
</protein>
<dbReference type="OMA" id="CCMQALY"/>
<sequence length="234" mass="25935">MKAKRAKKSRKLMQQYALTFGLREPYQVLLDAAIIREAARCKMHLGNMLASTLQGAIKPMITQCCIRHLYSLPTTTEAERREKEICIEVAKAAERRRCGHHELETPLGTGECLREVVDPKGAGVNRHRYVVACQDGEVRRAMRRDVVGVPLVYVHRSVMILEPMAGRSEEVREAGEKGKMRAGLVGRREKRKREEDGDGGDDGGAAGDGAVAKKRKVKGPKGPNPLSVKKAKKD</sequence>
<feature type="compositionally biased region" description="Basic and acidic residues" evidence="8">
    <location>
        <begin position="167"/>
        <end position="179"/>
    </location>
</feature>
<dbReference type="Pfam" id="PF24779">
    <property type="entry name" value="UTP23_sensor"/>
    <property type="match status" value="1"/>
</dbReference>
<dbReference type="CDD" id="cd09865">
    <property type="entry name" value="PIN_ScUtp23p-like"/>
    <property type="match status" value="1"/>
</dbReference>
<reference evidence="10 11" key="1">
    <citation type="journal article" date="2012" name="PLoS Pathog.">
        <title>Diverse lifestyles and strategies of plant pathogenesis encoded in the genomes of eighteen Dothideomycetes fungi.</title>
        <authorList>
            <person name="Ohm R.A."/>
            <person name="Feau N."/>
            <person name="Henrissat B."/>
            <person name="Schoch C.L."/>
            <person name="Horwitz B.A."/>
            <person name="Barry K.W."/>
            <person name="Condon B.J."/>
            <person name="Copeland A.C."/>
            <person name="Dhillon B."/>
            <person name="Glaser F."/>
            <person name="Hesse C.N."/>
            <person name="Kosti I."/>
            <person name="LaButti K."/>
            <person name="Lindquist E.A."/>
            <person name="Lucas S."/>
            <person name="Salamov A.A."/>
            <person name="Bradshaw R.E."/>
            <person name="Ciuffetti L."/>
            <person name="Hamelin R.C."/>
            <person name="Kema G.H.J."/>
            <person name="Lawrence C."/>
            <person name="Scott J.A."/>
            <person name="Spatafora J.W."/>
            <person name="Turgeon B.G."/>
            <person name="de Wit P.J.G.M."/>
            <person name="Zhong S."/>
            <person name="Goodwin S.B."/>
            <person name="Grigoriev I.V."/>
        </authorList>
    </citation>
    <scope>NUCLEOTIDE SEQUENCE [LARGE SCALE GENOMIC DNA]</scope>
    <source>
        <strain evidence="10 11">UAMH 10762</strain>
    </source>
</reference>
<dbReference type="RefSeq" id="XP_007677516.1">
    <property type="nucleotide sequence ID" value="XM_007679326.1"/>
</dbReference>
<dbReference type="eggNOG" id="KOG3164">
    <property type="taxonomic scope" value="Eukaryota"/>
</dbReference>
<dbReference type="GO" id="GO:0032040">
    <property type="term" value="C:small-subunit processome"/>
    <property type="evidence" value="ECO:0007669"/>
    <property type="project" value="InterPro"/>
</dbReference>
<keyword evidence="4" id="KW-0539">Nucleus</keyword>
<dbReference type="KEGG" id="bcom:BAUCODRAFT_54635"/>
<organism evidence="10 11">
    <name type="scientific">Baudoinia panamericana (strain UAMH 10762)</name>
    <name type="common">Angels' share fungus</name>
    <name type="synonym">Baudoinia compniacensis (strain UAMH 10762)</name>
    <dbReference type="NCBI Taxonomy" id="717646"/>
    <lineage>
        <taxon>Eukaryota</taxon>
        <taxon>Fungi</taxon>
        <taxon>Dikarya</taxon>
        <taxon>Ascomycota</taxon>
        <taxon>Pezizomycotina</taxon>
        <taxon>Dothideomycetes</taxon>
        <taxon>Dothideomycetidae</taxon>
        <taxon>Mycosphaerellales</taxon>
        <taxon>Teratosphaeriaceae</taxon>
        <taxon>Baudoinia</taxon>
    </lineage>
</organism>
<dbReference type="Gene3D" id="3.40.50.1010">
    <property type="entry name" value="5'-nuclease"/>
    <property type="match status" value="1"/>
</dbReference>
<comment type="subcellular location">
    <subcellularLocation>
        <location evidence="1">Nucleus</location>
        <location evidence="1">Nucleolus</location>
    </subcellularLocation>
</comment>
<dbReference type="Proteomes" id="UP000011761">
    <property type="component" value="Unassembled WGS sequence"/>
</dbReference>
<evidence type="ECO:0000256" key="2">
    <source>
        <dbReference type="ARBA" id="ARBA00022517"/>
    </source>
</evidence>
<dbReference type="HOGENOM" id="CLU_053567_1_1_1"/>
<evidence type="ECO:0000313" key="11">
    <source>
        <dbReference type="Proteomes" id="UP000011761"/>
    </source>
</evidence>
<dbReference type="InterPro" id="IPR006984">
    <property type="entry name" value="Fcf1/UTP23"/>
</dbReference>
<dbReference type="InterPro" id="IPR057776">
    <property type="entry name" value="UTP23_sensor"/>
</dbReference>
<name>M2MEZ2_BAUPA</name>
<dbReference type="STRING" id="717646.M2MEZ2"/>
<dbReference type="Pfam" id="PF04900">
    <property type="entry name" value="Fcf1"/>
    <property type="match status" value="1"/>
</dbReference>
<evidence type="ECO:0000256" key="5">
    <source>
        <dbReference type="ARBA" id="ARBA00037300"/>
    </source>
</evidence>
<evidence type="ECO:0000256" key="1">
    <source>
        <dbReference type="ARBA" id="ARBA00004604"/>
    </source>
</evidence>
<dbReference type="GO" id="GO:0006364">
    <property type="term" value="P:rRNA processing"/>
    <property type="evidence" value="ECO:0007669"/>
    <property type="project" value="UniProtKB-KW"/>
</dbReference>
<dbReference type="PANTHER" id="PTHR12416">
    <property type="entry name" value="RRNA-PROCESSING PROTEIN UTP23 HOMOLOG"/>
    <property type="match status" value="1"/>
</dbReference>
<proteinExistence type="inferred from homology"/>
<evidence type="ECO:0000313" key="10">
    <source>
        <dbReference type="EMBL" id="EMC95176.1"/>
    </source>
</evidence>
<dbReference type="EMBL" id="KB445557">
    <property type="protein sequence ID" value="EMC95176.1"/>
    <property type="molecule type" value="Genomic_DNA"/>
</dbReference>
<accession>M2MEZ2</accession>
<keyword evidence="3" id="KW-0698">rRNA processing</keyword>
<comment type="similarity">
    <text evidence="6">Belongs to the UTP23/FCF1 family. UTP23 subfamily.</text>
</comment>
<feature type="non-terminal residue" evidence="10">
    <location>
        <position position="234"/>
    </location>
</feature>
<dbReference type="SUPFAM" id="SSF88723">
    <property type="entry name" value="PIN domain-like"/>
    <property type="match status" value="1"/>
</dbReference>
<dbReference type="FunFam" id="3.40.50.1010:FF:000006">
    <property type="entry name" value="rRNA-processing protein UTP23 homolog"/>
    <property type="match status" value="1"/>
</dbReference>
<evidence type="ECO:0000256" key="7">
    <source>
        <dbReference type="ARBA" id="ARBA00076388"/>
    </source>
</evidence>
<feature type="region of interest" description="Disordered" evidence="8">
    <location>
        <begin position="167"/>
        <end position="234"/>
    </location>
</feature>
<dbReference type="OrthoDB" id="25675at2759"/>
<evidence type="ECO:0000256" key="3">
    <source>
        <dbReference type="ARBA" id="ARBA00022552"/>
    </source>
</evidence>
<dbReference type="GeneID" id="19115362"/>
<evidence type="ECO:0000256" key="8">
    <source>
        <dbReference type="SAM" id="MobiDB-lite"/>
    </source>
</evidence>
<evidence type="ECO:0000259" key="9">
    <source>
        <dbReference type="Pfam" id="PF24779"/>
    </source>
</evidence>
<feature type="domain" description="UTP23 sensor motif region" evidence="9">
    <location>
        <begin position="214"/>
        <end position="233"/>
    </location>
</feature>
<dbReference type="AlphaFoldDB" id="M2MEZ2"/>
<keyword evidence="2" id="KW-0690">Ribosome biogenesis</keyword>